<dbReference type="AlphaFoldDB" id="A0A813DFY7"/>
<gene>
    <name evidence="2" type="ORF">PGLA1383_LOCUS4293</name>
</gene>
<keyword evidence="1" id="KW-1133">Transmembrane helix</keyword>
<dbReference type="EMBL" id="CAJNNV010001604">
    <property type="protein sequence ID" value="CAE8585384.1"/>
    <property type="molecule type" value="Genomic_DNA"/>
</dbReference>
<organism evidence="2 3">
    <name type="scientific">Polarella glacialis</name>
    <name type="common">Dinoflagellate</name>
    <dbReference type="NCBI Taxonomy" id="89957"/>
    <lineage>
        <taxon>Eukaryota</taxon>
        <taxon>Sar</taxon>
        <taxon>Alveolata</taxon>
        <taxon>Dinophyceae</taxon>
        <taxon>Suessiales</taxon>
        <taxon>Suessiaceae</taxon>
        <taxon>Polarella</taxon>
    </lineage>
</organism>
<keyword evidence="1" id="KW-0472">Membrane</keyword>
<dbReference type="Proteomes" id="UP000654075">
    <property type="component" value="Unassembled WGS sequence"/>
</dbReference>
<feature type="transmembrane region" description="Helical" evidence="1">
    <location>
        <begin position="6"/>
        <end position="26"/>
    </location>
</feature>
<protein>
    <submittedName>
        <fullName evidence="2">Uncharacterized protein</fullName>
    </submittedName>
</protein>
<dbReference type="OrthoDB" id="497957at2759"/>
<evidence type="ECO:0000313" key="3">
    <source>
        <dbReference type="Proteomes" id="UP000654075"/>
    </source>
</evidence>
<keyword evidence="3" id="KW-1185">Reference proteome</keyword>
<proteinExistence type="predicted"/>
<keyword evidence="1" id="KW-0812">Transmembrane</keyword>
<accession>A0A813DFY7</accession>
<sequence>MRLAGAKGNLALAATGALGALALLWWQLRRRARSRKSLQDVTTVSGKTSSSTLLRDRLTVILTTSPVGRHPCTDLLDEVIASFQLAEGLQELDLILVCDGYRSSDERGDAYAQSKFRSGIVDPTSASNYEAYKVADASTNNRSCMSSNSCYRCM</sequence>
<reference evidence="2" key="1">
    <citation type="submission" date="2021-02" db="EMBL/GenBank/DDBJ databases">
        <authorList>
            <person name="Dougan E. K."/>
            <person name="Rhodes N."/>
            <person name="Thang M."/>
            <person name="Chan C."/>
        </authorList>
    </citation>
    <scope>NUCLEOTIDE SEQUENCE</scope>
</reference>
<name>A0A813DFY7_POLGL</name>
<comment type="caution">
    <text evidence="2">The sequence shown here is derived from an EMBL/GenBank/DDBJ whole genome shotgun (WGS) entry which is preliminary data.</text>
</comment>
<evidence type="ECO:0000313" key="2">
    <source>
        <dbReference type="EMBL" id="CAE8585384.1"/>
    </source>
</evidence>
<evidence type="ECO:0000256" key="1">
    <source>
        <dbReference type="SAM" id="Phobius"/>
    </source>
</evidence>